<name>A0ABR4NS65_9SACH</name>
<evidence type="ECO:0000256" key="2">
    <source>
        <dbReference type="ARBA" id="ARBA00022840"/>
    </source>
</evidence>
<keyword evidence="1" id="KW-0547">Nucleotide-binding</keyword>
<evidence type="ECO:0000256" key="1">
    <source>
        <dbReference type="ARBA" id="ARBA00022741"/>
    </source>
</evidence>
<feature type="domain" description="6-phosphofructo-2-kinase" evidence="3">
    <location>
        <begin position="94"/>
        <end position="310"/>
    </location>
</feature>
<dbReference type="PRINTS" id="PR00991">
    <property type="entry name" value="6PFRUCTKNASE"/>
</dbReference>
<sequence>MYIVTTCNKDQELGDKRVKSDRVMSNILSDEEELANGLGSEILLPGNHMARVTKRWGSGIIDAIAGKKRSGDAVHMCADTDDEYTSPGQLYSTDSGRLFHAGKILVVLVGLPATSKTLLSVAITRYTKWLGVRTKSFHLSQYRKASGFLPIDFLSAVPSTDEGKEFRKILLEEIYTDMYKFFTETKGQLAVYDALNIRVYDRKFIYEKFSEIGVKVLFIESIMTDRRLVNHNIDIALQSFDYQGFTKEEAATDYMKRYMINETLYETMTLSEGLSYVQYINLGERITVHNNEYGYLIHKIVFFLMNMKEKTGCVYFARCGRSDKDKYADDEELNEEGVKYSKKLTNLILQRIIKVRKARERDEDVHSISHEEYEDSTPEPYVLNSLKKDLLVWTAPRKRTYDTAKVFQELGFEVRQRSQLKQLNPGVVADMSDSDIAEKYPEEYKEYVKDRYHFRFPRAESYHDLAVRMEPLLLEMEHTSHDIVVIAHESTLRILYGYFMALSCIELPQLQFTRDELIEVSFSPFCNQVKHIPIH</sequence>
<evidence type="ECO:0000313" key="4">
    <source>
        <dbReference type="EMBL" id="KAL3231122.1"/>
    </source>
</evidence>
<reference evidence="4 5" key="1">
    <citation type="submission" date="2024-05" db="EMBL/GenBank/DDBJ databases">
        <title>Long read based assembly of the Candida bracarensis genome reveals expanded adhesin content.</title>
        <authorList>
            <person name="Marcet-Houben M."/>
            <person name="Ksiezopolska E."/>
            <person name="Gabaldon T."/>
        </authorList>
    </citation>
    <scope>NUCLEOTIDE SEQUENCE [LARGE SCALE GENOMIC DNA]</scope>
    <source>
        <strain evidence="4 5">CBM6</strain>
    </source>
</reference>
<dbReference type="InterPro" id="IPR013078">
    <property type="entry name" value="His_Pase_superF_clade-1"/>
</dbReference>
<dbReference type="InterPro" id="IPR003094">
    <property type="entry name" value="6Pfruct_kin"/>
</dbReference>
<dbReference type="InterPro" id="IPR027417">
    <property type="entry name" value="P-loop_NTPase"/>
</dbReference>
<dbReference type="PANTHER" id="PTHR10606">
    <property type="entry name" value="6-PHOSPHOFRUCTO-2-KINASE/FRUCTOSE-2,6-BISPHOSPHATASE"/>
    <property type="match status" value="1"/>
</dbReference>
<dbReference type="SUPFAM" id="SSF52540">
    <property type="entry name" value="P-loop containing nucleoside triphosphate hydrolases"/>
    <property type="match status" value="1"/>
</dbReference>
<dbReference type="InterPro" id="IPR013079">
    <property type="entry name" value="6Phosfructo_kin"/>
</dbReference>
<organism evidence="4 5">
    <name type="scientific">Nakaseomyces bracarensis</name>
    <dbReference type="NCBI Taxonomy" id="273131"/>
    <lineage>
        <taxon>Eukaryota</taxon>
        <taxon>Fungi</taxon>
        <taxon>Dikarya</taxon>
        <taxon>Ascomycota</taxon>
        <taxon>Saccharomycotina</taxon>
        <taxon>Saccharomycetes</taxon>
        <taxon>Saccharomycetales</taxon>
        <taxon>Saccharomycetaceae</taxon>
        <taxon>Nakaseomyces</taxon>
    </lineage>
</organism>
<evidence type="ECO:0000313" key="5">
    <source>
        <dbReference type="Proteomes" id="UP001623330"/>
    </source>
</evidence>
<dbReference type="Gene3D" id="3.40.50.1240">
    <property type="entry name" value="Phosphoglycerate mutase-like"/>
    <property type="match status" value="1"/>
</dbReference>
<accession>A0ABR4NS65</accession>
<dbReference type="Pfam" id="PF00300">
    <property type="entry name" value="His_Phos_1"/>
    <property type="match status" value="1"/>
</dbReference>
<dbReference type="InterPro" id="IPR029033">
    <property type="entry name" value="His_PPase_superfam"/>
</dbReference>
<keyword evidence="5" id="KW-1185">Reference proteome</keyword>
<dbReference type="Gene3D" id="3.40.50.300">
    <property type="entry name" value="P-loop containing nucleotide triphosphate hydrolases"/>
    <property type="match status" value="1"/>
</dbReference>
<dbReference type="PANTHER" id="PTHR10606:SF39">
    <property type="entry name" value="6-PHOSPHOFRUCTO-2-KINASE_FRUCTOSE-2,6-BISPHOSPHATASE YLR345W-RELATED"/>
    <property type="match status" value="1"/>
</dbReference>
<dbReference type="EMBL" id="JBEVYD010000008">
    <property type="protein sequence ID" value="KAL3231122.1"/>
    <property type="molecule type" value="Genomic_DNA"/>
</dbReference>
<keyword evidence="2" id="KW-0067">ATP-binding</keyword>
<dbReference type="Pfam" id="PF01591">
    <property type="entry name" value="6PF2K"/>
    <property type="match status" value="1"/>
</dbReference>
<gene>
    <name evidence="4" type="ORF">RNJ44_00761</name>
</gene>
<dbReference type="PIRSF" id="PIRSF000709">
    <property type="entry name" value="6PFK_2-Ptase"/>
    <property type="match status" value="1"/>
</dbReference>
<comment type="caution">
    <text evidence="4">The sequence shown here is derived from an EMBL/GenBank/DDBJ whole genome shotgun (WGS) entry which is preliminary data.</text>
</comment>
<dbReference type="SUPFAM" id="SSF53254">
    <property type="entry name" value="Phosphoglycerate mutase-like"/>
    <property type="match status" value="1"/>
</dbReference>
<protein>
    <submittedName>
        <fullName evidence="4">6-phosphofructo-2-kinase/fructose-2,6-bisphosphatase</fullName>
    </submittedName>
</protein>
<evidence type="ECO:0000259" key="3">
    <source>
        <dbReference type="Pfam" id="PF01591"/>
    </source>
</evidence>
<dbReference type="SMART" id="SM00855">
    <property type="entry name" value="PGAM"/>
    <property type="match status" value="1"/>
</dbReference>
<proteinExistence type="predicted"/>
<dbReference type="Proteomes" id="UP001623330">
    <property type="component" value="Unassembled WGS sequence"/>
</dbReference>